<comment type="caution">
    <text evidence="3">The sequence shown here is derived from an EMBL/GenBank/DDBJ whole genome shotgun (WGS) entry which is preliminary data.</text>
</comment>
<dbReference type="OrthoDB" id="7552220at2"/>
<dbReference type="EMBL" id="SNZB01000004">
    <property type="protein sequence ID" value="TDR19444.1"/>
    <property type="molecule type" value="Genomic_DNA"/>
</dbReference>
<dbReference type="AlphaFoldDB" id="A0A4R6XNC0"/>
<name>A0A4R6XNC0_9GAMM</name>
<evidence type="ECO:0000313" key="4">
    <source>
        <dbReference type="Proteomes" id="UP000295724"/>
    </source>
</evidence>
<dbReference type="NCBIfam" id="NF033679">
    <property type="entry name" value="DNRLRE_dom"/>
    <property type="match status" value="2"/>
</dbReference>
<gene>
    <name evidence="3" type="ORF">C8D91_2000</name>
</gene>
<protein>
    <recommendedName>
        <fullName evidence="5">DNRLRE domain-containing protein</fullName>
    </recommendedName>
</protein>
<feature type="chain" id="PRO_5020613793" description="DNRLRE domain-containing protein" evidence="2">
    <location>
        <begin position="19"/>
        <end position="443"/>
    </location>
</feature>
<reference evidence="3 4" key="1">
    <citation type="submission" date="2019-03" db="EMBL/GenBank/DDBJ databases">
        <title>Genomic Encyclopedia of Type Strains, Phase IV (KMG-IV): sequencing the most valuable type-strain genomes for metagenomic binning, comparative biology and taxonomic classification.</title>
        <authorList>
            <person name="Goeker M."/>
        </authorList>
    </citation>
    <scope>NUCLEOTIDE SEQUENCE [LARGE SCALE GENOMIC DNA]</scope>
    <source>
        <strain evidence="3 4">DSM 25488</strain>
    </source>
</reference>
<keyword evidence="4" id="KW-1185">Reference proteome</keyword>
<evidence type="ECO:0000256" key="2">
    <source>
        <dbReference type="SAM" id="SignalP"/>
    </source>
</evidence>
<proteinExistence type="predicted"/>
<dbReference type="RefSeq" id="WP_099019915.1">
    <property type="nucleotide sequence ID" value="NZ_NIHB01000004.1"/>
</dbReference>
<organism evidence="3 4">
    <name type="scientific">Marinicella litoralis</name>
    <dbReference type="NCBI Taxonomy" id="644220"/>
    <lineage>
        <taxon>Bacteria</taxon>
        <taxon>Pseudomonadati</taxon>
        <taxon>Pseudomonadota</taxon>
        <taxon>Gammaproteobacteria</taxon>
        <taxon>Lysobacterales</taxon>
        <taxon>Marinicellaceae</taxon>
        <taxon>Marinicella</taxon>
    </lineage>
</organism>
<feature type="signal peptide" evidence="2">
    <location>
        <begin position="1"/>
        <end position="18"/>
    </location>
</feature>
<evidence type="ECO:0000256" key="1">
    <source>
        <dbReference type="SAM" id="MobiDB-lite"/>
    </source>
</evidence>
<keyword evidence="2" id="KW-0732">Signal</keyword>
<evidence type="ECO:0000313" key="3">
    <source>
        <dbReference type="EMBL" id="TDR19444.1"/>
    </source>
</evidence>
<accession>A0A4R6XNC0</accession>
<feature type="region of interest" description="Disordered" evidence="1">
    <location>
        <begin position="103"/>
        <end position="128"/>
    </location>
</feature>
<sequence length="443" mass="46337">MKITAVITFVFSTSSVFADTINIPASKDNTLIETTADALSNGAGVYFFVGRTAQQENSIRRGLLKFDLSAIPSGSTINDATLEITSTMSIAGEQNLTLHSLSQDWGESTSNSNASGGGIGAPAEPGDATWTDAYHENIAWLSLGGHYNATASATTAANGTGLVTFNAPGLTSDVQNWFNNPANNFGWIVIGNEASGTTAFRFNSRENASTPPNLVVNFTPPPVVVQLNSVKDNTLFENPFGDTSNGAGSKLFMGKIQSGINRRGLMEFDVSSIPANANISAVTVQLNVLNVPPGSALNGTANLHLALAEWGEGSSVATGGGGGQPAPAEVDDATWLYTFYDDTNPQPWVNSGGDFVIKPSAVTNFGTSTGMINFSSTAELIADVSTWIQNSADNHGWVILGDETNAGNVRSLGSKESGATAPILTIEYNVLDLIFANGFETNE</sequence>
<dbReference type="Proteomes" id="UP000295724">
    <property type="component" value="Unassembled WGS sequence"/>
</dbReference>
<evidence type="ECO:0008006" key="5">
    <source>
        <dbReference type="Google" id="ProtNLM"/>
    </source>
</evidence>